<sequence length="86" mass="9878">MTEANHPTEDQARALVDDFRFCEFLDAIASLRNGWPHSRYSARRWLEDQCEIESLGYLATDPAAAAAFDEISRRFAAWDRNGELEI</sequence>
<dbReference type="Proteomes" id="UP001225957">
    <property type="component" value="Unassembled WGS sequence"/>
</dbReference>
<proteinExistence type="predicted"/>
<organism evidence="1 2">
    <name type="scientific">Halomonas rhizosphaerae</name>
    <dbReference type="NCBI Taxonomy" id="3043296"/>
    <lineage>
        <taxon>Bacteria</taxon>
        <taxon>Pseudomonadati</taxon>
        <taxon>Pseudomonadota</taxon>
        <taxon>Gammaproteobacteria</taxon>
        <taxon>Oceanospirillales</taxon>
        <taxon>Halomonadaceae</taxon>
        <taxon>Halomonas</taxon>
    </lineage>
</organism>
<reference evidence="1 2" key="1">
    <citation type="submission" date="2023-04" db="EMBL/GenBank/DDBJ databases">
        <title>Halomonas strains isolated from rhizosphere soil.</title>
        <authorList>
            <person name="Xu L."/>
            <person name="Sun J.-Q."/>
        </authorList>
    </citation>
    <scope>NUCLEOTIDE SEQUENCE [LARGE SCALE GENOMIC DNA]</scope>
    <source>
        <strain evidence="1 2">LR5S20</strain>
    </source>
</reference>
<evidence type="ECO:0008006" key="3">
    <source>
        <dbReference type="Google" id="ProtNLM"/>
    </source>
</evidence>
<comment type="caution">
    <text evidence="1">The sequence shown here is derived from an EMBL/GenBank/DDBJ whole genome shotgun (WGS) entry which is preliminary data.</text>
</comment>
<keyword evidence="2" id="KW-1185">Reference proteome</keyword>
<evidence type="ECO:0000313" key="1">
    <source>
        <dbReference type="EMBL" id="MDI5890624.1"/>
    </source>
</evidence>
<name>A0ABT6UXC3_9GAMM</name>
<dbReference type="EMBL" id="JASCQP010000018">
    <property type="protein sequence ID" value="MDI5890624.1"/>
    <property type="molecule type" value="Genomic_DNA"/>
</dbReference>
<gene>
    <name evidence="1" type="ORF">QLQ83_05920</name>
</gene>
<evidence type="ECO:0000313" key="2">
    <source>
        <dbReference type="Proteomes" id="UP001225957"/>
    </source>
</evidence>
<protein>
    <recommendedName>
        <fullName evidence="3">Transcriptional regulator</fullName>
    </recommendedName>
</protein>
<dbReference type="RefSeq" id="WP_282734599.1">
    <property type="nucleotide sequence ID" value="NZ_JASCQP010000018.1"/>
</dbReference>
<accession>A0ABT6UXC3</accession>